<dbReference type="Pfam" id="PF05656">
    <property type="entry name" value="DUF805"/>
    <property type="match status" value="1"/>
</dbReference>
<dbReference type="GO" id="GO:0005886">
    <property type="term" value="C:plasma membrane"/>
    <property type="evidence" value="ECO:0007669"/>
    <property type="project" value="TreeGrafter"/>
</dbReference>
<dbReference type="Proteomes" id="UP000289411">
    <property type="component" value="Unassembled WGS sequence"/>
</dbReference>
<keyword evidence="3" id="KW-1185">Reference proteome</keyword>
<name>A0A4Q2R759_9HYPH</name>
<keyword evidence="1" id="KW-0812">Transmembrane</keyword>
<gene>
    <name evidence="2" type="ORF">D3272_21370</name>
</gene>
<dbReference type="PANTHER" id="PTHR34980">
    <property type="entry name" value="INNER MEMBRANE PROTEIN-RELATED-RELATED"/>
    <property type="match status" value="1"/>
</dbReference>
<evidence type="ECO:0000256" key="1">
    <source>
        <dbReference type="SAM" id="Phobius"/>
    </source>
</evidence>
<evidence type="ECO:0000313" key="2">
    <source>
        <dbReference type="EMBL" id="RYB02472.1"/>
    </source>
</evidence>
<organism evidence="2 3">
    <name type="scientific">Lichenibacterium ramalinae</name>
    <dbReference type="NCBI Taxonomy" id="2316527"/>
    <lineage>
        <taxon>Bacteria</taxon>
        <taxon>Pseudomonadati</taxon>
        <taxon>Pseudomonadota</taxon>
        <taxon>Alphaproteobacteria</taxon>
        <taxon>Hyphomicrobiales</taxon>
        <taxon>Lichenihabitantaceae</taxon>
        <taxon>Lichenibacterium</taxon>
    </lineage>
</organism>
<dbReference type="OrthoDB" id="9812349at2"/>
<comment type="caution">
    <text evidence="2">The sequence shown here is derived from an EMBL/GenBank/DDBJ whole genome shotgun (WGS) entry which is preliminary data.</text>
</comment>
<keyword evidence="1" id="KW-0472">Membrane</keyword>
<dbReference type="EMBL" id="QYBC01000020">
    <property type="protein sequence ID" value="RYB02472.1"/>
    <property type="molecule type" value="Genomic_DNA"/>
</dbReference>
<proteinExistence type="predicted"/>
<dbReference type="AlphaFoldDB" id="A0A4Q2R759"/>
<reference evidence="2 3" key="1">
    <citation type="submission" date="2018-09" db="EMBL/GenBank/DDBJ databases">
        <authorList>
            <person name="Grouzdev D.S."/>
            <person name="Krutkina M.S."/>
        </authorList>
    </citation>
    <scope>NUCLEOTIDE SEQUENCE [LARGE SCALE GENOMIC DNA]</scope>
    <source>
        <strain evidence="2 3">RmlP001</strain>
    </source>
</reference>
<keyword evidence="1" id="KW-1133">Transmembrane helix</keyword>
<dbReference type="PANTHER" id="PTHR34980:SF2">
    <property type="entry name" value="INNER MEMBRANE PROTEIN YHAH-RELATED"/>
    <property type="match status" value="1"/>
</dbReference>
<dbReference type="InterPro" id="IPR008523">
    <property type="entry name" value="DUF805"/>
</dbReference>
<feature type="transmembrane region" description="Helical" evidence="1">
    <location>
        <begin position="20"/>
        <end position="41"/>
    </location>
</feature>
<accession>A0A4Q2R759</accession>
<protein>
    <submittedName>
        <fullName evidence="2">DUF805 domain-containing protein</fullName>
    </submittedName>
</protein>
<evidence type="ECO:0000313" key="3">
    <source>
        <dbReference type="Proteomes" id="UP000289411"/>
    </source>
</evidence>
<sequence>MWYLSAMRRCLDFHGRARRLEFLEFAAGWLLITMVAAAIDHMRAESDPQADNLFTSLVALIHMLPFCAVAARRSHDLNRTGWLCSASCRFSVWPCCWYGACRARPVQTDMGRSRIQNRARHLHSPSVPTRHDDMQVALRQKSWSAHLRRINH</sequence>
<reference evidence="2 3" key="2">
    <citation type="submission" date="2019-02" db="EMBL/GenBank/DDBJ databases">
        <title>'Lichenibacterium ramalinii' gen. nov. sp. nov., 'Lichenibacterium minor' gen. nov. sp. nov.</title>
        <authorList>
            <person name="Pankratov T."/>
        </authorList>
    </citation>
    <scope>NUCLEOTIDE SEQUENCE [LARGE SCALE GENOMIC DNA]</scope>
    <source>
        <strain evidence="2 3">RmlP001</strain>
    </source>
</reference>
<feature type="transmembrane region" description="Helical" evidence="1">
    <location>
        <begin position="53"/>
        <end position="71"/>
    </location>
</feature>